<accession>A0A7K1L2K6</accession>
<dbReference type="InterPro" id="IPR036188">
    <property type="entry name" value="FAD/NAD-bd_sf"/>
</dbReference>
<dbReference type="InterPro" id="IPR050097">
    <property type="entry name" value="Ferredoxin-NADP_redctase_2"/>
</dbReference>
<evidence type="ECO:0000313" key="5">
    <source>
        <dbReference type="EMBL" id="MUN38678.1"/>
    </source>
</evidence>
<dbReference type="Proteomes" id="UP000432015">
    <property type="component" value="Unassembled WGS sequence"/>
</dbReference>
<proteinExistence type="predicted"/>
<evidence type="ECO:0000313" key="6">
    <source>
        <dbReference type="Proteomes" id="UP000432015"/>
    </source>
</evidence>
<gene>
    <name evidence="5" type="ORF">GNZ18_19000</name>
</gene>
<organism evidence="5 6">
    <name type="scientific">Actinomadura litoris</name>
    <dbReference type="NCBI Taxonomy" id="2678616"/>
    <lineage>
        <taxon>Bacteria</taxon>
        <taxon>Bacillati</taxon>
        <taxon>Actinomycetota</taxon>
        <taxon>Actinomycetes</taxon>
        <taxon>Streptosporangiales</taxon>
        <taxon>Thermomonosporaceae</taxon>
        <taxon>Actinomadura</taxon>
    </lineage>
</organism>
<dbReference type="Gene3D" id="3.50.50.60">
    <property type="entry name" value="FAD/NAD(P)-binding domain"/>
    <property type="match status" value="2"/>
</dbReference>
<comment type="caution">
    <text evidence="5">The sequence shown here is derived from an EMBL/GenBank/DDBJ whole genome shotgun (WGS) entry which is preliminary data.</text>
</comment>
<dbReference type="GO" id="GO:0004791">
    <property type="term" value="F:thioredoxin-disulfide reductase (NADPH) activity"/>
    <property type="evidence" value="ECO:0007669"/>
    <property type="project" value="UniProtKB-EC"/>
</dbReference>
<protein>
    <submittedName>
        <fullName evidence="5">FAD-binding protein</fullName>
    </submittedName>
</protein>
<reference evidence="5 6" key="1">
    <citation type="submission" date="2019-11" db="EMBL/GenBank/DDBJ databases">
        <authorList>
            <person name="Cao P."/>
        </authorList>
    </citation>
    <scope>NUCLEOTIDE SEQUENCE [LARGE SCALE GENOMIC DNA]</scope>
    <source>
        <strain evidence="5 6">NEAU-AAG5</strain>
    </source>
</reference>
<dbReference type="AlphaFoldDB" id="A0A7K1L2K6"/>
<name>A0A7K1L2K6_9ACTN</name>
<dbReference type="PRINTS" id="PR00469">
    <property type="entry name" value="PNDRDTASEII"/>
</dbReference>
<dbReference type="EMBL" id="WOFH01000006">
    <property type="protein sequence ID" value="MUN38678.1"/>
    <property type="molecule type" value="Genomic_DNA"/>
</dbReference>
<dbReference type="RefSeq" id="WP_156217836.1">
    <property type="nucleotide sequence ID" value="NZ_WOFH01000006.1"/>
</dbReference>
<comment type="catalytic activity">
    <reaction evidence="3">
        <text>[thioredoxin]-dithiol + NADP(+) = [thioredoxin]-disulfide + NADPH + H(+)</text>
        <dbReference type="Rhea" id="RHEA:20345"/>
        <dbReference type="Rhea" id="RHEA-COMP:10698"/>
        <dbReference type="Rhea" id="RHEA-COMP:10700"/>
        <dbReference type="ChEBI" id="CHEBI:15378"/>
        <dbReference type="ChEBI" id="CHEBI:29950"/>
        <dbReference type="ChEBI" id="CHEBI:50058"/>
        <dbReference type="ChEBI" id="CHEBI:57783"/>
        <dbReference type="ChEBI" id="CHEBI:58349"/>
        <dbReference type="EC" id="1.8.1.9"/>
    </reaction>
</comment>
<feature type="domain" description="FAD/NAD(P)-binding" evidence="4">
    <location>
        <begin position="4"/>
        <end position="285"/>
    </location>
</feature>
<dbReference type="InterPro" id="IPR023753">
    <property type="entry name" value="FAD/NAD-binding_dom"/>
</dbReference>
<evidence type="ECO:0000256" key="2">
    <source>
        <dbReference type="ARBA" id="ARBA00023002"/>
    </source>
</evidence>
<evidence type="ECO:0000259" key="4">
    <source>
        <dbReference type="Pfam" id="PF07992"/>
    </source>
</evidence>
<keyword evidence="6" id="KW-1185">Reference proteome</keyword>
<dbReference type="Pfam" id="PF07992">
    <property type="entry name" value="Pyr_redox_2"/>
    <property type="match status" value="1"/>
</dbReference>
<dbReference type="PRINTS" id="PR00368">
    <property type="entry name" value="FADPNR"/>
</dbReference>
<keyword evidence="1" id="KW-0285">Flavoprotein</keyword>
<dbReference type="PANTHER" id="PTHR48105">
    <property type="entry name" value="THIOREDOXIN REDUCTASE 1-RELATED-RELATED"/>
    <property type="match status" value="1"/>
</dbReference>
<dbReference type="SUPFAM" id="SSF51905">
    <property type="entry name" value="FAD/NAD(P)-binding domain"/>
    <property type="match status" value="1"/>
</dbReference>
<evidence type="ECO:0000256" key="1">
    <source>
        <dbReference type="ARBA" id="ARBA00022630"/>
    </source>
</evidence>
<keyword evidence="2" id="KW-0560">Oxidoreductase</keyword>
<sequence>MTSHDVVVVGGGPAGLSAALVLARACRAVAVVDAGRPRNAASAHVHGVLGLPDLSPQVLLEVGRAQVLAYGVDVLEGTARTARPRPEGGFAVTLSDGRVLAGAHLLLATGTVDELPDIPGLAPRWGRDAVACPHCHGWELRGRAIAILGGGRADARRALMWRQWTPNLTLITAPDHPLAPSDLERLGARGITVLDGPVTEVIAAADRLCGVRLRDGTSVPIRALVVAPCFRARADLLDGLGLRPTELTVGGRVVGTVIATDGAGRTAVPGVWAAGDGASPLERVVAVTADGAAVASAINAALTDGSHPEHSAGEP</sequence>
<evidence type="ECO:0000256" key="3">
    <source>
        <dbReference type="ARBA" id="ARBA00048132"/>
    </source>
</evidence>